<evidence type="ECO:0000313" key="5">
    <source>
        <dbReference type="EMBL" id="KAG0322344.1"/>
    </source>
</evidence>
<dbReference type="Proteomes" id="UP000738325">
    <property type="component" value="Unassembled WGS sequence"/>
</dbReference>
<comment type="subcellular location">
    <subcellularLocation>
        <location evidence="1">Cytoplasm</location>
        <location evidence="1">Cytoskeleton</location>
    </subcellularLocation>
</comment>
<dbReference type="EMBL" id="JAAAIP010000214">
    <property type="protein sequence ID" value="KAG0322344.1"/>
    <property type="molecule type" value="Genomic_DNA"/>
</dbReference>
<name>A0A9P6RNB3_9FUNG</name>
<evidence type="ECO:0000313" key="6">
    <source>
        <dbReference type="Proteomes" id="UP000738325"/>
    </source>
</evidence>
<dbReference type="InterPro" id="IPR052410">
    <property type="entry name" value="DRC5"/>
</dbReference>
<evidence type="ECO:0000256" key="3">
    <source>
        <dbReference type="ARBA" id="ARBA00023212"/>
    </source>
</evidence>
<dbReference type="PANTHER" id="PTHR24107:SF2">
    <property type="entry name" value="NLR FAMILY CARD DOMAIN CONTAINING 3"/>
    <property type="match status" value="1"/>
</dbReference>
<dbReference type="OrthoDB" id="120976at2759"/>
<keyword evidence="6" id="KW-1185">Reference proteome</keyword>
<proteinExistence type="predicted"/>
<dbReference type="SMART" id="SM00368">
    <property type="entry name" value="LRR_RI"/>
    <property type="match status" value="15"/>
</dbReference>
<dbReference type="GO" id="GO:0005856">
    <property type="term" value="C:cytoskeleton"/>
    <property type="evidence" value="ECO:0007669"/>
    <property type="project" value="UniProtKB-SubCell"/>
</dbReference>
<dbReference type="Pfam" id="PF13516">
    <property type="entry name" value="LRR_6"/>
    <property type="match status" value="13"/>
</dbReference>
<dbReference type="AlphaFoldDB" id="A0A9P6RNB3"/>
<evidence type="ECO:0000256" key="1">
    <source>
        <dbReference type="ARBA" id="ARBA00004245"/>
    </source>
</evidence>
<dbReference type="InterPro" id="IPR032675">
    <property type="entry name" value="LRR_dom_sf"/>
</dbReference>
<evidence type="ECO:0000256" key="4">
    <source>
        <dbReference type="SAM" id="Coils"/>
    </source>
</evidence>
<accession>A0A9P6RNB3</accession>
<sequence length="1044" mass="115031">MKQHPHQLFRHADIIQKVSASTINIPGTSLKSIQNTFPNAHHFELNGQPISFLPDYEGTGSQFIALYPDEVLDVFTEEPESSKSNAATYCSTLARVEAPKVISQDSQSSLSSSSGFVPIVPHNVEQTAMIKPKNEDKQQRKLGLLLEIKALQLETKEKEDKVVALQGKMLALQLEAKIKVDEMLALQLEAKDKEGKILALQEQMLRLQHQALGRLAVIHKQGNAILTQTYELLEYPIPRLFIVLPKNSSNISGQLNDQFRLYFLCECGEHTKKFSDKSTNIPHNIHLAKHEGYNLRRPKEFFQKYGRYMLTLLQMIKYGVMITSTAVPTLAAIKSPGIIDIFKDPLNAVSQSDVNDSIEYLQGLENKDSNDPANSSIGLDSLEGADLRHLEEFIKNEDRHRVLGNLYRIVTPDGHVKWVCIDHYSLAYMEKEQLAFAKAVQVNGGSYEPQLGKVVVNLGSKIRAAEFLDALAKARRVHDLDITFYWECNRSDIEVLKNALEKSRVSILRLDLREYQTSFGDKLFLKSRYEELRRIMELPNMKTIHIVLPREIVKLSSVQPNKLSHLHKLSFEMAPRVIVEKEFRELTEALKIDASLTTLSLELNSISDLEAQELSEGLKINSTLTTLHLVRNLIGNNGVQALSEALKINSTLTILKLGDNSIRDNGAQALSEVLRINSTLTILDLGYNLIGDNGAQALSEALTINTTLTTLKLTRNSIGGQGAQALSEALKINSTLTTLDLSYNSIGVNGAKAVSEALKINSALTTLDLRRNLIGNYIAHALSEALKTNSTLTTLDLGRNFIESDGAQALSEALKTNSTLATLDLKHNSIRDIGAQALSEALETNSTLITLDLGKNLIESDGAQALSVALEINSTLVTLDLEYNSIGDIGAQALSEALEINSTLTTLDLGKNLIQSYGAQALSEALKINSTLTRLDLWFNLIGDIGAQALSEALKTNSTLITLNLKQNFIQNSGAKALSEALKTNSTLTTLDLSENSIGRDGAHSLFETLKTSSTLTTLKLWHNSIVERQSLGTTGSKATTQIS</sequence>
<organism evidence="5 6">
    <name type="scientific">Dissophora globulifera</name>
    <dbReference type="NCBI Taxonomy" id="979702"/>
    <lineage>
        <taxon>Eukaryota</taxon>
        <taxon>Fungi</taxon>
        <taxon>Fungi incertae sedis</taxon>
        <taxon>Mucoromycota</taxon>
        <taxon>Mortierellomycotina</taxon>
        <taxon>Mortierellomycetes</taxon>
        <taxon>Mortierellales</taxon>
        <taxon>Mortierellaceae</taxon>
        <taxon>Dissophora</taxon>
    </lineage>
</organism>
<dbReference type="InterPro" id="IPR001611">
    <property type="entry name" value="Leu-rich_rpt"/>
</dbReference>
<comment type="caution">
    <text evidence="5">The sequence shown here is derived from an EMBL/GenBank/DDBJ whole genome shotgun (WGS) entry which is preliminary data.</text>
</comment>
<keyword evidence="2" id="KW-0963">Cytoplasm</keyword>
<evidence type="ECO:0000256" key="2">
    <source>
        <dbReference type="ARBA" id="ARBA00022490"/>
    </source>
</evidence>
<dbReference type="Gene3D" id="3.80.10.10">
    <property type="entry name" value="Ribonuclease Inhibitor"/>
    <property type="match status" value="5"/>
</dbReference>
<keyword evidence="4" id="KW-0175">Coiled coil</keyword>
<feature type="coiled-coil region" evidence="4">
    <location>
        <begin position="148"/>
        <end position="210"/>
    </location>
</feature>
<keyword evidence="3" id="KW-0206">Cytoskeleton</keyword>
<dbReference type="CDD" id="cd00116">
    <property type="entry name" value="LRR_RI"/>
    <property type="match status" value="1"/>
</dbReference>
<dbReference type="SUPFAM" id="SSF52047">
    <property type="entry name" value="RNI-like"/>
    <property type="match status" value="2"/>
</dbReference>
<protein>
    <submittedName>
        <fullName evidence="5">Uncharacterized protein</fullName>
    </submittedName>
</protein>
<gene>
    <name evidence="5" type="ORF">BGZ99_003386</name>
</gene>
<dbReference type="PANTHER" id="PTHR24107">
    <property type="entry name" value="YNEIN REGULATORY COMPLEX SUBUNIT 5"/>
    <property type="match status" value="1"/>
</dbReference>
<reference evidence="5" key="1">
    <citation type="journal article" date="2020" name="Fungal Divers.">
        <title>Resolving the Mortierellaceae phylogeny through synthesis of multi-gene phylogenetics and phylogenomics.</title>
        <authorList>
            <person name="Vandepol N."/>
            <person name="Liber J."/>
            <person name="Desiro A."/>
            <person name="Na H."/>
            <person name="Kennedy M."/>
            <person name="Barry K."/>
            <person name="Grigoriev I.V."/>
            <person name="Miller A.N."/>
            <person name="O'Donnell K."/>
            <person name="Stajich J.E."/>
            <person name="Bonito G."/>
        </authorList>
    </citation>
    <scope>NUCLEOTIDE SEQUENCE</scope>
    <source>
        <strain evidence="5">REB-010B</strain>
    </source>
</reference>